<feature type="transmembrane region" description="Helical" evidence="6">
    <location>
        <begin position="615"/>
        <end position="638"/>
    </location>
</feature>
<gene>
    <name evidence="8" type="ORF">HGO97_015740</name>
</gene>
<evidence type="ECO:0000256" key="6">
    <source>
        <dbReference type="PIRNR" id="PIRNR018968"/>
    </source>
</evidence>
<feature type="transmembrane region" description="Helical" evidence="6">
    <location>
        <begin position="577"/>
        <end position="603"/>
    </location>
</feature>
<feature type="transmembrane region" description="Helical" evidence="6">
    <location>
        <begin position="232"/>
        <end position="257"/>
    </location>
</feature>
<protein>
    <submittedName>
        <fullName evidence="8">ABC transporter permease</fullName>
    </submittedName>
</protein>
<keyword evidence="3 6" id="KW-0812">Transmembrane</keyword>
<proteinExistence type="inferred from homology"/>
<keyword evidence="6" id="KW-0813">Transport</keyword>
<dbReference type="PANTHER" id="PTHR46795">
    <property type="entry name" value="ABC TRANSPORTER PERMEASE-RELATED-RELATED"/>
    <property type="match status" value="1"/>
</dbReference>
<name>A0ABS6D6N6_9FIRM</name>
<evidence type="ECO:0000259" key="7">
    <source>
        <dbReference type="Pfam" id="PF02687"/>
    </source>
</evidence>
<evidence type="ECO:0000313" key="9">
    <source>
        <dbReference type="Proteomes" id="UP000723714"/>
    </source>
</evidence>
<dbReference type="InterPro" id="IPR003838">
    <property type="entry name" value="ABC3_permease_C"/>
</dbReference>
<dbReference type="PANTHER" id="PTHR46795:SF3">
    <property type="entry name" value="ABC TRANSPORTER PERMEASE"/>
    <property type="match status" value="1"/>
</dbReference>
<sequence length="644" mass="73024">MLGKLALRNARRSMRDYSVYLLTVTIAFSLMYAFNMVAFSKDIRSLGVMMDGLSMMIGFISIIVVGVTEWLVHYMNRFMLEKRSKELGTYMLLGISNRKISRLVLFENVIMGAAALLAGLVVGSFLYQILNMIIKNIFEVKYSVQTEFSLQAFLLTLLYVVLIYAFSVLRMRRRLKKVKIYDLIYAEKQNETAVISKKKGHLVWSGLSFLALLLGCGCLYTIFNWIELLNPLLLIAGLALLIAGLYGVYITLGAVLVKVFLDKKERKYTGDNLFIYRNLSAKMKTMSVTIGTLAMLLMLTLACIQSASLFNTFFERSALNRCTFDAQISSRDDEIFGEVLEYFQKTRGIKESLQVSVLNCGQKALYHTLEQDSYGEEDYAIAYSDYARLRKMLGYEPVKLKKEHYILHAYPQVKTVADTKKSLPYTVNGITLERQAAYDEPLSQGGTIGVGYIIVLPDETARELPQAYTTLVMDTKAETTTEDYEYLLNYVGNVTSADLREVLSTDTKGRALDNSRGAIIMLGFSLYYAGLIFICTAATILTVQQLSEASKHRFRYSILSKLGVTERKISRLILRQLVLYFGIPVLLPVPLSIFISLCVRKILMDIITPMMFWESILMGLGMFFLIYVLYFAATYAGYRRSILD</sequence>
<evidence type="ECO:0000256" key="1">
    <source>
        <dbReference type="ARBA" id="ARBA00004651"/>
    </source>
</evidence>
<feature type="transmembrane region" description="Helical" evidence="6">
    <location>
        <begin position="518"/>
        <end position="543"/>
    </location>
</feature>
<feature type="transmembrane region" description="Helical" evidence="6">
    <location>
        <begin position="150"/>
        <end position="169"/>
    </location>
</feature>
<dbReference type="Proteomes" id="UP000723714">
    <property type="component" value="Unassembled WGS sequence"/>
</dbReference>
<accession>A0ABS6D6N6</accession>
<keyword evidence="5 6" id="KW-0472">Membrane</keyword>
<comment type="caution">
    <text evidence="8">The sequence shown here is derived from an EMBL/GenBank/DDBJ whole genome shotgun (WGS) entry which is preliminary data.</text>
</comment>
<reference evidence="8 9" key="1">
    <citation type="submission" date="2021-06" db="EMBL/GenBank/DDBJ databases">
        <title>Faecalicatena sp. nov. isolated from porcine feces.</title>
        <authorList>
            <person name="Oh B.S."/>
            <person name="Lee J.H."/>
        </authorList>
    </citation>
    <scope>NUCLEOTIDE SEQUENCE [LARGE SCALE GENOMIC DNA]</scope>
    <source>
        <strain evidence="8 9">AGMB00832</strain>
    </source>
</reference>
<feature type="domain" description="ABC3 transporter permease C-terminal" evidence="7">
    <location>
        <begin position="530"/>
        <end position="637"/>
    </location>
</feature>
<evidence type="ECO:0000313" key="8">
    <source>
        <dbReference type="EMBL" id="MBU3877258.1"/>
    </source>
</evidence>
<comment type="subcellular location">
    <subcellularLocation>
        <location evidence="1 6">Cell membrane</location>
        <topology evidence="1 6">Multi-pass membrane protein</topology>
    </subcellularLocation>
</comment>
<evidence type="ECO:0000256" key="2">
    <source>
        <dbReference type="ARBA" id="ARBA00022475"/>
    </source>
</evidence>
<feature type="transmembrane region" description="Helical" evidence="6">
    <location>
        <begin position="105"/>
        <end position="130"/>
    </location>
</feature>
<evidence type="ECO:0000256" key="5">
    <source>
        <dbReference type="ARBA" id="ARBA00023136"/>
    </source>
</evidence>
<feature type="transmembrane region" description="Helical" evidence="6">
    <location>
        <begin position="20"/>
        <end position="40"/>
    </location>
</feature>
<organism evidence="8 9">
    <name type="scientific">Faecalicatena faecalis</name>
    <dbReference type="NCBI Taxonomy" id="2726362"/>
    <lineage>
        <taxon>Bacteria</taxon>
        <taxon>Bacillati</taxon>
        <taxon>Bacillota</taxon>
        <taxon>Clostridia</taxon>
        <taxon>Lachnospirales</taxon>
        <taxon>Lachnospiraceae</taxon>
        <taxon>Faecalicatena</taxon>
    </lineage>
</organism>
<evidence type="ECO:0000256" key="4">
    <source>
        <dbReference type="ARBA" id="ARBA00022989"/>
    </source>
</evidence>
<feature type="transmembrane region" description="Helical" evidence="6">
    <location>
        <begin position="52"/>
        <end position="72"/>
    </location>
</feature>
<comment type="similarity">
    <text evidence="6">Belongs to the ABC-4 integral membrane protein family.</text>
</comment>
<keyword evidence="9" id="KW-1185">Reference proteome</keyword>
<dbReference type="Pfam" id="PF02687">
    <property type="entry name" value="FtsX"/>
    <property type="match status" value="2"/>
</dbReference>
<dbReference type="RefSeq" id="WP_216243604.1">
    <property type="nucleotide sequence ID" value="NZ_JABACJ020000016.1"/>
</dbReference>
<dbReference type="InterPro" id="IPR052536">
    <property type="entry name" value="ABC-4_Integral_Memb_Prot"/>
</dbReference>
<evidence type="ECO:0000256" key="3">
    <source>
        <dbReference type="ARBA" id="ARBA00022692"/>
    </source>
</evidence>
<feature type="transmembrane region" description="Helical" evidence="6">
    <location>
        <begin position="202"/>
        <end position="226"/>
    </location>
</feature>
<dbReference type="EMBL" id="JABACJ020000016">
    <property type="protein sequence ID" value="MBU3877258.1"/>
    <property type="molecule type" value="Genomic_DNA"/>
</dbReference>
<keyword evidence="4 6" id="KW-1133">Transmembrane helix</keyword>
<feature type="transmembrane region" description="Helical" evidence="6">
    <location>
        <begin position="286"/>
        <end position="310"/>
    </location>
</feature>
<dbReference type="PIRSF" id="PIRSF018968">
    <property type="entry name" value="ABC_permease_BceB"/>
    <property type="match status" value="1"/>
</dbReference>
<feature type="domain" description="ABC3 transporter permease C-terminal" evidence="7">
    <location>
        <begin position="59"/>
        <end position="173"/>
    </location>
</feature>
<dbReference type="InterPro" id="IPR027022">
    <property type="entry name" value="ABC_permease_BceB-typ"/>
</dbReference>
<keyword evidence="2 6" id="KW-1003">Cell membrane</keyword>